<evidence type="ECO:0000313" key="8">
    <source>
        <dbReference type="EMBL" id="KAL1866094.1"/>
    </source>
</evidence>
<name>A0ABR3WR03_9EURO</name>
<keyword evidence="4 6" id="KW-0472">Membrane</keyword>
<evidence type="ECO:0000313" key="9">
    <source>
        <dbReference type="Proteomes" id="UP001583193"/>
    </source>
</evidence>
<keyword evidence="9" id="KW-1185">Reference proteome</keyword>
<dbReference type="InterPro" id="IPR020846">
    <property type="entry name" value="MFS_dom"/>
</dbReference>
<evidence type="ECO:0000256" key="6">
    <source>
        <dbReference type="SAM" id="Phobius"/>
    </source>
</evidence>
<evidence type="ECO:0000256" key="4">
    <source>
        <dbReference type="ARBA" id="ARBA00023136"/>
    </source>
</evidence>
<feature type="transmembrane region" description="Helical" evidence="6">
    <location>
        <begin position="185"/>
        <end position="205"/>
    </location>
</feature>
<comment type="caution">
    <text evidence="8">The sequence shown here is derived from an EMBL/GenBank/DDBJ whole genome shotgun (WGS) entry which is preliminary data.</text>
</comment>
<gene>
    <name evidence="8" type="ORF">Plec18167_009186</name>
</gene>
<dbReference type="Pfam" id="PF07690">
    <property type="entry name" value="MFS_1"/>
    <property type="match status" value="1"/>
</dbReference>
<dbReference type="InterPro" id="IPR036259">
    <property type="entry name" value="MFS_trans_sf"/>
</dbReference>
<reference evidence="8 9" key="1">
    <citation type="journal article" date="2024" name="IMA Fungus">
        <title>IMA Genome - F19 : A genome assembly and annotation guide to empower mycologists, including annotated draft genome sequences of Ceratocystis pirilliformis, Diaporthe australafricana, Fusarium ophioides, Paecilomyces lecythidis, and Sporothrix stenoceras.</title>
        <authorList>
            <person name="Aylward J."/>
            <person name="Wilson A.M."/>
            <person name="Visagie C.M."/>
            <person name="Spraker J."/>
            <person name="Barnes I."/>
            <person name="Buitendag C."/>
            <person name="Ceriani C."/>
            <person name="Del Mar Angel L."/>
            <person name="du Plessis D."/>
            <person name="Fuchs T."/>
            <person name="Gasser K."/>
            <person name="Kramer D."/>
            <person name="Li W."/>
            <person name="Munsamy K."/>
            <person name="Piso A."/>
            <person name="Price J.L."/>
            <person name="Sonnekus B."/>
            <person name="Thomas C."/>
            <person name="van der Nest A."/>
            <person name="van Dijk A."/>
            <person name="van Heerden A."/>
            <person name="van Vuuren N."/>
            <person name="Yilmaz N."/>
            <person name="Duong T.A."/>
            <person name="van der Merwe N.A."/>
            <person name="Wingfield M.J."/>
            <person name="Wingfield B.D."/>
        </authorList>
    </citation>
    <scope>NUCLEOTIDE SEQUENCE [LARGE SCALE GENOMIC DNA]</scope>
    <source>
        <strain evidence="8 9">CMW 18167</strain>
    </source>
</reference>
<feature type="domain" description="Major facilitator superfamily (MFS) profile" evidence="7">
    <location>
        <begin position="60"/>
        <end position="262"/>
    </location>
</feature>
<feature type="region of interest" description="Disordered" evidence="5">
    <location>
        <begin position="1"/>
        <end position="27"/>
    </location>
</feature>
<evidence type="ECO:0000256" key="5">
    <source>
        <dbReference type="SAM" id="MobiDB-lite"/>
    </source>
</evidence>
<proteinExistence type="predicted"/>
<sequence>MASKDHDSNVVEQTVPLPAHPDEQDAMPDKVISSTVGDVLQTQGVTRMEAVYRDVQTNRLSFYLVAASVLVCASAFSLDSSTTSSYSVEASSAYQEHSSVLSTLSIATGIISAVAKPFIAKLSDTTSRPYMYLLALVFYVLGYIVVAASHTIAGYVVGEVFVAVGSSGLDLVNDTIVADMAPLEWRGFVGSMLSTPFIINTWFAGKIVDAMVSRGQWCWGYGMFAIIMSVGRKTRPSPASPQLLPFVWICAWCCSVDFFWSD</sequence>
<dbReference type="PANTHER" id="PTHR23501:SF58">
    <property type="entry name" value="LOW AFFINITY HEME TRANSPORTER STR3"/>
    <property type="match status" value="1"/>
</dbReference>
<comment type="subcellular location">
    <subcellularLocation>
        <location evidence="1">Membrane</location>
        <topology evidence="1">Multi-pass membrane protein</topology>
    </subcellularLocation>
</comment>
<organism evidence="8 9">
    <name type="scientific">Paecilomyces lecythidis</name>
    <dbReference type="NCBI Taxonomy" id="3004212"/>
    <lineage>
        <taxon>Eukaryota</taxon>
        <taxon>Fungi</taxon>
        <taxon>Dikarya</taxon>
        <taxon>Ascomycota</taxon>
        <taxon>Pezizomycotina</taxon>
        <taxon>Eurotiomycetes</taxon>
        <taxon>Eurotiomycetidae</taxon>
        <taxon>Eurotiales</taxon>
        <taxon>Thermoascaceae</taxon>
        <taxon>Paecilomyces</taxon>
    </lineage>
</organism>
<evidence type="ECO:0000256" key="2">
    <source>
        <dbReference type="ARBA" id="ARBA00022692"/>
    </source>
</evidence>
<evidence type="ECO:0000256" key="1">
    <source>
        <dbReference type="ARBA" id="ARBA00004141"/>
    </source>
</evidence>
<dbReference type="PROSITE" id="PS50850">
    <property type="entry name" value="MFS"/>
    <property type="match status" value="1"/>
</dbReference>
<feature type="transmembrane region" description="Helical" evidence="6">
    <location>
        <begin position="60"/>
        <end position="78"/>
    </location>
</feature>
<accession>A0ABR3WR03</accession>
<evidence type="ECO:0000259" key="7">
    <source>
        <dbReference type="PROSITE" id="PS50850"/>
    </source>
</evidence>
<dbReference type="SUPFAM" id="SSF103473">
    <property type="entry name" value="MFS general substrate transporter"/>
    <property type="match status" value="1"/>
</dbReference>
<dbReference type="Proteomes" id="UP001583193">
    <property type="component" value="Unassembled WGS sequence"/>
</dbReference>
<keyword evidence="3 6" id="KW-1133">Transmembrane helix</keyword>
<evidence type="ECO:0000256" key="3">
    <source>
        <dbReference type="ARBA" id="ARBA00022989"/>
    </source>
</evidence>
<dbReference type="EMBL" id="JAVDPF010000054">
    <property type="protein sequence ID" value="KAL1866094.1"/>
    <property type="molecule type" value="Genomic_DNA"/>
</dbReference>
<feature type="transmembrane region" description="Helical" evidence="6">
    <location>
        <begin position="98"/>
        <end position="118"/>
    </location>
</feature>
<dbReference type="InterPro" id="IPR011701">
    <property type="entry name" value="MFS"/>
</dbReference>
<feature type="transmembrane region" description="Helical" evidence="6">
    <location>
        <begin position="130"/>
        <end position="146"/>
    </location>
</feature>
<dbReference type="PANTHER" id="PTHR23501">
    <property type="entry name" value="MAJOR FACILITATOR SUPERFAMILY"/>
    <property type="match status" value="1"/>
</dbReference>
<protein>
    <recommendedName>
        <fullName evidence="7">Major facilitator superfamily (MFS) profile domain-containing protein</fullName>
    </recommendedName>
</protein>
<dbReference type="Gene3D" id="1.20.1250.20">
    <property type="entry name" value="MFS general substrate transporter like domains"/>
    <property type="match status" value="1"/>
</dbReference>
<keyword evidence="2 6" id="KW-0812">Transmembrane</keyword>